<feature type="transmembrane region" description="Helical" evidence="1">
    <location>
        <begin position="42"/>
        <end position="60"/>
    </location>
</feature>
<dbReference type="Proteomes" id="UP000284416">
    <property type="component" value="Unassembled WGS sequence"/>
</dbReference>
<evidence type="ECO:0000313" key="2">
    <source>
        <dbReference type="EMBL" id="RHW40236.1"/>
    </source>
</evidence>
<keyword evidence="1" id="KW-0812">Transmembrane</keyword>
<protein>
    <submittedName>
        <fullName evidence="2">Uncharacterized protein</fullName>
    </submittedName>
</protein>
<comment type="caution">
    <text evidence="2">The sequence shown here is derived from an EMBL/GenBank/DDBJ whole genome shotgun (WGS) entry which is preliminary data.</text>
</comment>
<name>A0A417YTA6_9BACI</name>
<sequence length="61" mass="7162">MVYVYWSGIVWLDGLGSLGSLDIGAAWLPFFFFNFDRLAKRILFCTTILWRIILVGWQFVQ</sequence>
<keyword evidence="1" id="KW-1133">Transmembrane helix</keyword>
<gene>
    <name evidence="2" type="ORF">D1B31_11800</name>
</gene>
<dbReference type="EMBL" id="QWEG01000007">
    <property type="protein sequence ID" value="RHW40236.1"/>
    <property type="molecule type" value="Genomic_DNA"/>
</dbReference>
<reference evidence="2 3" key="1">
    <citation type="journal article" date="2017" name="Int. J. Syst. Evol. Microbiol.">
        <title>Bacillus notoginsengisoli sp. nov., a novel bacterium isolated from the rhizosphere of Panax notoginseng.</title>
        <authorList>
            <person name="Zhang M.Y."/>
            <person name="Cheng J."/>
            <person name="Cai Y."/>
            <person name="Zhang T.Y."/>
            <person name="Wu Y.Y."/>
            <person name="Manikprabhu D."/>
            <person name="Li W.J."/>
            <person name="Zhang Y.X."/>
        </authorList>
    </citation>
    <scope>NUCLEOTIDE SEQUENCE [LARGE SCALE GENOMIC DNA]</scope>
    <source>
        <strain evidence="2 3">JCM 30743</strain>
    </source>
</reference>
<evidence type="ECO:0000256" key="1">
    <source>
        <dbReference type="SAM" id="Phobius"/>
    </source>
</evidence>
<evidence type="ECO:0000313" key="3">
    <source>
        <dbReference type="Proteomes" id="UP000284416"/>
    </source>
</evidence>
<accession>A0A417YTA6</accession>
<dbReference type="AlphaFoldDB" id="A0A417YTA6"/>
<keyword evidence="3" id="KW-1185">Reference proteome</keyword>
<proteinExistence type="predicted"/>
<keyword evidence="1" id="KW-0472">Membrane</keyword>
<organism evidence="2 3">
    <name type="scientific">Neobacillus notoginsengisoli</name>
    <dbReference type="NCBI Taxonomy" id="1578198"/>
    <lineage>
        <taxon>Bacteria</taxon>
        <taxon>Bacillati</taxon>
        <taxon>Bacillota</taxon>
        <taxon>Bacilli</taxon>
        <taxon>Bacillales</taxon>
        <taxon>Bacillaceae</taxon>
        <taxon>Neobacillus</taxon>
    </lineage>
</organism>
<feature type="transmembrane region" description="Helical" evidence="1">
    <location>
        <begin position="15"/>
        <end position="35"/>
    </location>
</feature>